<dbReference type="Proteomes" id="UP001202479">
    <property type="component" value="Unassembled WGS sequence"/>
</dbReference>
<dbReference type="GeneID" id="73382151"/>
<proteinExistence type="inferred from homology"/>
<evidence type="ECO:0000256" key="5">
    <source>
        <dbReference type="ARBA" id="ARBA00022602"/>
    </source>
</evidence>
<keyword evidence="5" id="KW-0637">Prenyltransferase</keyword>
<evidence type="ECO:0000256" key="2">
    <source>
        <dbReference type="ARBA" id="ARBA00006734"/>
    </source>
</evidence>
<sequence>MSEFDYSDVNAVDLNTEEPQLCQILYDKEFKDVMGILLALMKKQEYSHRAKHITELGIEKLASHYTIWIYRFKILGQLSDTNYFEELDWCEQIALDNEKNYQIWNYRQLIINEIVSNKTIEAGQAHETRIFDPHREFPILEAMLDSDSKNHHVWSYRKWLVEKFNLYDDEKERKFIDEIIDMDLLNNSAWCHRFFLNFSDSRERNQEFVNGEVEYVKEKIIACPQNASTWNYLLGIYDKFQLDLNTLEPFASKFVDLVENKVTSSFAMELLAKIYSNKGQHLKSIEQYQLLKEKYDPIRKNFWDYEISKIKQLE</sequence>
<keyword evidence="15" id="KW-1185">Reference proteome</keyword>
<evidence type="ECO:0000313" key="15">
    <source>
        <dbReference type="Proteomes" id="UP001202479"/>
    </source>
</evidence>
<dbReference type="EMBL" id="JAHUZD010000142">
    <property type="protein sequence ID" value="KAI3402655.1"/>
    <property type="molecule type" value="Genomic_DNA"/>
</dbReference>
<dbReference type="PROSITE" id="PS51147">
    <property type="entry name" value="PFTA"/>
    <property type="match status" value="5"/>
</dbReference>
<accession>A0AAI9STJ6</accession>
<dbReference type="GO" id="GO:0004662">
    <property type="term" value="F:CAAX-protein geranylgeranyltransferase activity"/>
    <property type="evidence" value="ECO:0007669"/>
    <property type="project" value="UniProtKB-EC"/>
</dbReference>
<dbReference type="GO" id="GO:0005965">
    <property type="term" value="C:protein farnesyltransferase complex"/>
    <property type="evidence" value="ECO:0007669"/>
    <property type="project" value="TreeGrafter"/>
</dbReference>
<evidence type="ECO:0000256" key="4">
    <source>
        <dbReference type="ARBA" id="ARBA00012702"/>
    </source>
</evidence>
<dbReference type="RefSeq" id="XP_049178402.1">
    <property type="nucleotide sequence ID" value="XM_049325986.1"/>
</dbReference>
<evidence type="ECO:0000256" key="13">
    <source>
        <dbReference type="ARBA" id="ARBA00043219"/>
    </source>
</evidence>
<dbReference type="GO" id="GO:0005953">
    <property type="term" value="C:CAAX-protein geranylgeranyltransferase complex"/>
    <property type="evidence" value="ECO:0007669"/>
    <property type="project" value="TreeGrafter"/>
</dbReference>
<dbReference type="Pfam" id="PF01239">
    <property type="entry name" value="PPTA"/>
    <property type="match status" value="3"/>
</dbReference>
<dbReference type="PANTHER" id="PTHR11129:SF1">
    <property type="entry name" value="PROTEIN FARNESYLTRANSFERASE_GERANYLGERANYLTRANSFERASE TYPE-1 SUBUNIT ALPHA"/>
    <property type="match status" value="1"/>
</dbReference>
<gene>
    <name evidence="14" type="ORF">KGF56_004536</name>
</gene>
<protein>
    <recommendedName>
        <fullName evidence="9">Protein farnesyltransferase/geranylgeranyltransferase type-1 subunit alpha</fullName>
        <ecNumber evidence="4">2.5.1.58</ecNumber>
        <ecNumber evidence="3">2.5.1.59</ecNumber>
    </recommendedName>
    <alternativeName>
        <fullName evidence="12">CAAX farnesyltransferase subunit alpha</fullName>
    </alternativeName>
    <alternativeName>
        <fullName evidence="11">FTase-alpha</fullName>
    </alternativeName>
    <alternativeName>
        <fullName evidence="10">Ras proteins prenyltransferase subunit alpha</fullName>
    </alternativeName>
    <alternativeName>
        <fullName evidence="13">Type I protein geranyl-geranyltransferase subunit alpha</fullName>
    </alternativeName>
</protein>
<evidence type="ECO:0000256" key="3">
    <source>
        <dbReference type="ARBA" id="ARBA00012700"/>
    </source>
</evidence>
<keyword evidence="6" id="KW-0808">Transferase</keyword>
<evidence type="ECO:0000256" key="11">
    <source>
        <dbReference type="ARBA" id="ARBA00042436"/>
    </source>
</evidence>
<dbReference type="InterPro" id="IPR002088">
    <property type="entry name" value="Prenyl_trans_a"/>
</dbReference>
<evidence type="ECO:0000256" key="8">
    <source>
        <dbReference type="ARBA" id="ARBA00022842"/>
    </source>
</evidence>
<dbReference type="SUPFAM" id="SSF48439">
    <property type="entry name" value="Protein prenylyltransferase"/>
    <property type="match status" value="1"/>
</dbReference>
<evidence type="ECO:0000256" key="6">
    <source>
        <dbReference type="ARBA" id="ARBA00022679"/>
    </source>
</evidence>
<evidence type="ECO:0000256" key="1">
    <source>
        <dbReference type="ARBA" id="ARBA00001946"/>
    </source>
</evidence>
<comment type="caution">
    <text evidence="14">The sequence shown here is derived from an EMBL/GenBank/DDBJ whole genome shotgun (WGS) entry which is preliminary data.</text>
</comment>
<dbReference type="EC" id="2.5.1.58" evidence="4"/>
<dbReference type="Gene3D" id="1.25.40.120">
    <property type="entry name" value="Protein prenylyltransferase"/>
    <property type="match status" value="1"/>
</dbReference>
<name>A0AAI9STJ6_9ASCO</name>
<organism evidence="14 15">
    <name type="scientific">Candida oxycetoniae</name>
    <dbReference type="NCBI Taxonomy" id="497107"/>
    <lineage>
        <taxon>Eukaryota</taxon>
        <taxon>Fungi</taxon>
        <taxon>Dikarya</taxon>
        <taxon>Ascomycota</taxon>
        <taxon>Saccharomycotina</taxon>
        <taxon>Pichiomycetes</taxon>
        <taxon>Debaryomycetaceae</taxon>
        <taxon>Candida/Lodderomyces clade</taxon>
        <taxon>Candida</taxon>
    </lineage>
</organism>
<evidence type="ECO:0000256" key="7">
    <source>
        <dbReference type="ARBA" id="ARBA00022737"/>
    </source>
</evidence>
<reference evidence="14" key="1">
    <citation type="journal article" date="2022" name="DNA Res.">
        <title>Genome analysis of five recently described species of the CUG-Ser clade uncovers Candida theae as a new hybrid lineage with pathogenic potential in the Candida parapsilosis species complex.</title>
        <authorList>
            <person name="Mixao V."/>
            <person name="Del Olmo V."/>
            <person name="Hegedusova E."/>
            <person name="Saus E."/>
            <person name="Pryszcz L."/>
            <person name="Cillingova A."/>
            <person name="Nosek J."/>
            <person name="Gabaldon T."/>
        </authorList>
    </citation>
    <scope>NUCLEOTIDE SEQUENCE</scope>
    <source>
        <strain evidence="14">CBS 10844</strain>
    </source>
</reference>
<evidence type="ECO:0000256" key="10">
    <source>
        <dbReference type="ARBA" id="ARBA00041392"/>
    </source>
</evidence>
<evidence type="ECO:0000313" key="14">
    <source>
        <dbReference type="EMBL" id="KAI3402655.1"/>
    </source>
</evidence>
<comment type="cofactor">
    <cofactor evidence="1">
        <name>Mg(2+)</name>
        <dbReference type="ChEBI" id="CHEBI:18420"/>
    </cofactor>
</comment>
<evidence type="ECO:0000256" key="12">
    <source>
        <dbReference type="ARBA" id="ARBA00043086"/>
    </source>
</evidence>
<keyword evidence="8" id="KW-0460">Magnesium</keyword>
<evidence type="ECO:0000256" key="9">
    <source>
        <dbReference type="ARBA" id="ARBA00040965"/>
    </source>
</evidence>
<dbReference type="EC" id="2.5.1.59" evidence="3"/>
<dbReference type="GO" id="GO:0004660">
    <property type="term" value="F:protein farnesyltransferase activity"/>
    <property type="evidence" value="ECO:0007669"/>
    <property type="project" value="UniProtKB-EC"/>
</dbReference>
<dbReference type="AlphaFoldDB" id="A0AAI9STJ6"/>
<keyword evidence="7" id="KW-0677">Repeat</keyword>
<dbReference type="PANTHER" id="PTHR11129">
    <property type="entry name" value="PROTEIN FARNESYLTRANSFERASE ALPHA SUBUNIT/RAB GERANYLGERANYL TRANSFERASE ALPHA SUBUNIT"/>
    <property type="match status" value="1"/>
</dbReference>
<comment type="similarity">
    <text evidence="2">Belongs to the protein prenyltransferase subunit alpha family.</text>
</comment>